<evidence type="ECO:0000256" key="1">
    <source>
        <dbReference type="SAM" id="MobiDB-lite"/>
    </source>
</evidence>
<organism evidence="3 4">
    <name type="scientific">Colletotrichum fioriniae PJ7</name>
    <dbReference type="NCBI Taxonomy" id="1445577"/>
    <lineage>
        <taxon>Eukaryota</taxon>
        <taxon>Fungi</taxon>
        <taxon>Dikarya</taxon>
        <taxon>Ascomycota</taxon>
        <taxon>Pezizomycotina</taxon>
        <taxon>Sordariomycetes</taxon>
        <taxon>Hypocreomycetidae</taxon>
        <taxon>Glomerellales</taxon>
        <taxon>Glomerellaceae</taxon>
        <taxon>Colletotrichum</taxon>
        <taxon>Colletotrichum acutatum species complex</taxon>
    </lineage>
</organism>
<gene>
    <name evidence="3" type="ORF">CFIO01_04970</name>
</gene>
<evidence type="ECO:0000256" key="2">
    <source>
        <dbReference type="SAM" id="Phobius"/>
    </source>
</evidence>
<name>A0A010QFH8_9PEZI</name>
<evidence type="ECO:0000313" key="4">
    <source>
        <dbReference type="Proteomes" id="UP000020467"/>
    </source>
</evidence>
<keyword evidence="4" id="KW-1185">Reference proteome</keyword>
<dbReference type="HOGENOM" id="CLU_1875265_0_0_1"/>
<keyword evidence="2" id="KW-0472">Membrane</keyword>
<protein>
    <submittedName>
        <fullName evidence="3">Uncharacterized protein</fullName>
    </submittedName>
</protein>
<sequence>MGHNTFSHPPSWTTKEPPKSPTDWVVLAVFGSEHCTLELEVLFVIYGISAMIAFPVSYIAILAHWPKDPRSTSGIMTTSILGYGIAMVHSFVTGPWPTIFSRHSYHFSGIYIGFLIEAATVWCNGVASIMAEKFSK</sequence>
<feature type="region of interest" description="Disordered" evidence="1">
    <location>
        <begin position="1"/>
        <end position="20"/>
    </location>
</feature>
<reference evidence="3 4" key="1">
    <citation type="submission" date="2014-02" db="EMBL/GenBank/DDBJ databases">
        <title>The genome sequence of Colletotrichum fioriniae PJ7.</title>
        <authorList>
            <person name="Baroncelli R."/>
            <person name="Thon M.R."/>
        </authorList>
    </citation>
    <scope>NUCLEOTIDE SEQUENCE [LARGE SCALE GENOMIC DNA]</scope>
    <source>
        <strain evidence="3 4">PJ7</strain>
    </source>
</reference>
<dbReference type="AlphaFoldDB" id="A0A010QFH8"/>
<proteinExistence type="predicted"/>
<keyword evidence="2" id="KW-0812">Transmembrane</keyword>
<dbReference type="OrthoDB" id="10322179at2759"/>
<accession>A0A010QFH8</accession>
<feature type="transmembrane region" description="Helical" evidence="2">
    <location>
        <begin position="75"/>
        <end position="96"/>
    </location>
</feature>
<evidence type="ECO:0000313" key="3">
    <source>
        <dbReference type="EMBL" id="EXF75510.1"/>
    </source>
</evidence>
<dbReference type="EMBL" id="JARH01000898">
    <property type="protein sequence ID" value="EXF75510.1"/>
    <property type="molecule type" value="Genomic_DNA"/>
</dbReference>
<feature type="transmembrane region" description="Helical" evidence="2">
    <location>
        <begin position="41"/>
        <end position="63"/>
    </location>
</feature>
<feature type="transmembrane region" description="Helical" evidence="2">
    <location>
        <begin position="108"/>
        <end position="131"/>
    </location>
</feature>
<comment type="caution">
    <text evidence="3">The sequence shown here is derived from an EMBL/GenBank/DDBJ whole genome shotgun (WGS) entry which is preliminary data.</text>
</comment>
<keyword evidence="2" id="KW-1133">Transmembrane helix</keyword>
<dbReference type="KEGG" id="cfj:CFIO01_04970"/>
<dbReference type="Proteomes" id="UP000020467">
    <property type="component" value="Unassembled WGS sequence"/>
</dbReference>
<feature type="compositionally biased region" description="Polar residues" evidence="1">
    <location>
        <begin position="1"/>
        <end position="14"/>
    </location>
</feature>